<accession>A0A3G4ZUD1</accession>
<evidence type="ECO:0000313" key="1">
    <source>
        <dbReference type="EMBL" id="AYV78512.1"/>
    </source>
</evidence>
<sequence length="236" mass="26479">MSNVLAYSKVAVISEIKKGTTLSESKIVPDDQRLKAIAELEACIVTIKTLNIDPIGYDSFYKGKQLSEIIEICQTGLAEPKIKESSMVYINYLLLLLRLQVDNLPKITELYEMDKKLKDECDLVLYTQLRIGKILRPGGAQVDAYVTVETKNQSEDNQLKREFVTTVYKDTVNGKELLTTCWHGSDDAAKACHMHYVNLINDKDGHSMEKINWMTQGALSSHNPSVRPILASPTTP</sequence>
<gene>
    <name evidence="1" type="ORF">Edafosvirus16_11</name>
</gene>
<dbReference type="EMBL" id="MK072081">
    <property type="protein sequence ID" value="AYV78512.1"/>
    <property type="molecule type" value="Genomic_DNA"/>
</dbReference>
<reference evidence="1" key="1">
    <citation type="submission" date="2018-10" db="EMBL/GenBank/DDBJ databases">
        <title>Hidden diversity of soil giant viruses.</title>
        <authorList>
            <person name="Schulz F."/>
            <person name="Alteio L."/>
            <person name="Goudeau D."/>
            <person name="Ryan E.M."/>
            <person name="Malmstrom R.R."/>
            <person name="Blanchard J."/>
            <person name="Woyke T."/>
        </authorList>
    </citation>
    <scope>NUCLEOTIDE SEQUENCE</scope>
    <source>
        <strain evidence="1">EDV1</strain>
    </source>
</reference>
<name>A0A3G4ZUD1_9VIRU</name>
<protein>
    <submittedName>
        <fullName evidence="1">Uncharacterized protein</fullName>
    </submittedName>
</protein>
<organism evidence="1">
    <name type="scientific">Edafosvirus sp</name>
    <dbReference type="NCBI Taxonomy" id="2487765"/>
    <lineage>
        <taxon>Viruses</taxon>
        <taxon>Varidnaviria</taxon>
        <taxon>Bamfordvirae</taxon>
        <taxon>Nucleocytoviricota</taxon>
        <taxon>Megaviricetes</taxon>
        <taxon>Imitervirales</taxon>
        <taxon>Mimiviridae</taxon>
        <taxon>Klosneuvirinae</taxon>
    </lineage>
</organism>
<proteinExistence type="predicted"/>